<dbReference type="GO" id="GO:0004040">
    <property type="term" value="F:amidase activity"/>
    <property type="evidence" value="ECO:0007669"/>
    <property type="project" value="UniProtKB-EC"/>
</dbReference>
<evidence type="ECO:0000256" key="1">
    <source>
        <dbReference type="ARBA" id="ARBA00001311"/>
    </source>
</evidence>
<dbReference type="EC" id="3.5.1.4" evidence="3"/>
<dbReference type="Proteomes" id="UP000013525">
    <property type="component" value="Unassembled WGS sequence"/>
</dbReference>
<comment type="similarity">
    <text evidence="2">Belongs to the amidase family.</text>
</comment>
<evidence type="ECO:0000313" key="5">
    <source>
        <dbReference type="EMBL" id="EOM77050.1"/>
    </source>
</evidence>
<dbReference type="InterPro" id="IPR023631">
    <property type="entry name" value="Amidase_dom"/>
</dbReference>
<comment type="catalytic activity">
    <reaction evidence="1">
        <text>a monocarboxylic acid amide + H2O = a monocarboxylate + NH4(+)</text>
        <dbReference type="Rhea" id="RHEA:12020"/>
        <dbReference type="ChEBI" id="CHEBI:15377"/>
        <dbReference type="ChEBI" id="CHEBI:28938"/>
        <dbReference type="ChEBI" id="CHEBI:35757"/>
        <dbReference type="ChEBI" id="CHEBI:83628"/>
        <dbReference type="EC" id="3.5.1.4"/>
    </reaction>
</comment>
<keyword evidence="6" id="KW-1185">Reference proteome</keyword>
<feature type="domain" description="Amidase" evidence="4">
    <location>
        <begin position="29"/>
        <end position="456"/>
    </location>
</feature>
<comment type="caution">
    <text evidence="5">The sequence shown here is derived from an EMBL/GenBank/DDBJ whole genome shotgun (WGS) entry which is preliminary data.</text>
</comment>
<dbReference type="eggNOG" id="COG0154">
    <property type="taxonomic scope" value="Bacteria"/>
</dbReference>
<organism evidence="5 6">
    <name type="scientific">Rhodococcus rhodnii LMG 5362</name>
    <dbReference type="NCBI Taxonomy" id="1273125"/>
    <lineage>
        <taxon>Bacteria</taxon>
        <taxon>Bacillati</taxon>
        <taxon>Actinomycetota</taxon>
        <taxon>Actinomycetes</taxon>
        <taxon>Mycobacteriales</taxon>
        <taxon>Nocardiaceae</taxon>
        <taxon>Rhodococcus</taxon>
    </lineage>
</organism>
<gene>
    <name evidence="5" type="ORF">Rrhod_1670</name>
</gene>
<evidence type="ECO:0000256" key="2">
    <source>
        <dbReference type="ARBA" id="ARBA00009199"/>
    </source>
</evidence>
<name>R7WP46_9NOCA</name>
<accession>R7WP46</accession>
<dbReference type="Gene3D" id="3.90.1300.10">
    <property type="entry name" value="Amidase signature (AS) domain"/>
    <property type="match status" value="1"/>
</dbReference>
<dbReference type="PATRIC" id="fig|1273125.3.peg.1611"/>
<evidence type="ECO:0000256" key="3">
    <source>
        <dbReference type="ARBA" id="ARBA00012922"/>
    </source>
</evidence>
<reference evidence="5 6" key="1">
    <citation type="journal article" date="2013" name="Genome Announc.">
        <title>Draft Genome Sequence of Rhodococcus rhodnii Strain LMG5362, a Symbiont of Rhodnius prolixus (Hemiptera, Reduviidae, Triatominae), the Principle Vector of Trypanosoma cruzi.</title>
        <authorList>
            <person name="Pachebat J.A."/>
            <person name="van Keulen G."/>
            <person name="Whitten M.M."/>
            <person name="Girdwood S."/>
            <person name="Del Sol R."/>
            <person name="Dyson P.J."/>
            <person name="Facey P.D."/>
        </authorList>
    </citation>
    <scope>NUCLEOTIDE SEQUENCE [LARGE SCALE GENOMIC DNA]</scope>
    <source>
        <strain evidence="5 6">LMG 5362</strain>
    </source>
</reference>
<dbReference type="AlphaFoldDB" id="R7WP46"/>
<dbReference type="Pfam" id="PF01425">
    <property type="entry name" value="Amidase"/>
    <property type="match status" value="1"/>
</dbReference>
<evidence type="ECO:0000313" key="6">
    <source>
        <dbReference type="Proteomes" id="UP000013525"/>
    </source>
</evidence>
<evidence type="ECO:0000259" key="4">
    <source>
        <dbReference type="Pfam" id="PF01425"/>
    </source>
</evidence>
<sequence>MTPPDRDLAYLDAATAMRLFRAGEVSPLEVLDAQIAVAQHTEPVVSSLCETMFEDARVTAKAAQEQFASACRTGADVPALLGLTVATKEKHAIAGRELTNGLTSHVGRRAQADHPVVERIVAAGGVLHARTTSPEFSCATVTHSPLWGVTRNPWVPSASPGGSSGGAGAALASGITTLATASDIAGSTRIPAGFTGTVGYKAPYGRIPGAPPLSADWYRGDGPMARTVADAALLARVLSGVHPIDHATVTGSDPSSDAADVRGMRIGVSVRLGDYPVDPAVADVVLGVAKDLESAGAHVVPVELPWTTELVRETIFAHFGFVLAPAMIAAIGDGMDETAAYTRRFVADAAAAAEGRTLVDSLALDARVQHDLAVAMEPIDVLLCPTSAVLALDADGDYLDGIDVCGTHLTHYWEAHMTSPFNVANRCPVLAVPGGMAGGMPVGVQFVGHPYAEASVFRAGAALEAVRPWADGRPELQGSVPAA</sequence>
<protein>
    <recommendedName>
        <fullName evidence="3">amidase</fullName>
        <ecNumber evidence="3">3.5.1.4</ecNumber>
    </recommendedName>
</protein>
<dbReference type="EMBL" id="APMY01000054">
    <property type="protein sequence ID" value="EOM77050.1"/>
    <property type="molecule type" value="Genomic_DNA"/>
</dbReference>
<dbReference type="SUPFAM" id="SSF75304">
    <property type="entry name" value="Amidase signature (AS) enzymes"/>
    <property type="match status" value="1"/>
</dbReference>
<dbReference type="RefSeq" id="WP_010837733.1">
    <property type="nucleotide sequence ID" value="NZ_APMY01000054.1"/>
</dbReference>
<dbReference type="InterPro" id="IPR036928">
    <property type="entry name" value="AS_sf"/>
</dbReference>
<dbReference type="InterPro" id="IPR000120">
    <property type="entry name" value="Amidase"/>
</dbReference>
<proteinExistence type="inferred from homology"/>
<dbReference type="PANTHER" id="PTHR11895">
    <property type="entry name" value="TRANSAMIDASE"/>
    <property type="match status" value="1"/>
</dbReference>
<dbReference type="PANTHER" id="PTHR11895:SF7">
    <property type="entry name" value="GLUTAMYL-TRNA(GLN) AMIDOTRANSFERASE SUBUNIT A, MITOCHONDRIAL"/>
    <property type="match status" value="1"/>
</dbReference>